<dbReference type="EMBL" id="CAEMXZ010000013">
    <property type="protein sequence ID" value="CAB4322748.1"/>
    <property type="molecule type" value="Genomic_DNA"/>
</dbReference>
<gene>
    <name evidence="1" type="ORF">UFOPK1392_00485</name>
</gene>
<evidence type="ECO:0000313" key="1">
    <source>
        <dbReference type="EMBL" id="CAB4322748.1"/>
    </source>
</evidence>
<sequence>MAGRVADERRHCFDAAIGEYTVDEFLAFGEGFVPGNLTPGVALADHGGADAVRILVQFAEGGALRADESLRPHVLAVRSDELHMVVGVD</sequence>
<protein>
    <submittedName>
        <fullName evidence="1">Unannotated protein</fullName>
    </submittedName>
</protein>
<proteinExistence type="predicted"/>
<organism evidence="1">
    <name type="scientific">freshwater metagenome</name>
    <dbReference type="NCBI Taxonomy" id="449393"/>
    <lineage>
        <taxon>unclassified sequences</taxon>
        <taxon>metagenomes</taxon>
        <taxon>ecological metagenomes</taxon>
    </lineage>
</organism>
<accession>A0A6J5YGN7</accession>
<dbReference type="AlphaFoldDB" id="A0A6J5YGN7"/>
<reference evidence="1" key="1">
    <citation type="submission" date="2020-05" db="EMBL/GenBank/DDBJ databases">
        <authorList>
            <person name="Chiriac C."/>
            <person name="Salcher M."/>
            <person name="Ghai R."/>
            <person name="Kavagutti S V."/>
        </authorList>
    </citation>
    <scope>NUCLEOTIDE SEQUENCE</scope>
</reference>
<name>A0A6J5YGN7_9ZZZZ</name>